<proteinExistence type="predicted"/>
<accession>A0A0E3D9E8</accession>
<dbReference type="OrthoDB" id="25673at10239"/>
<name>A0A0E3D9E8_9CAUD</name>
<evidence type="ECO:0000313" key="2">
    <source>
        <dbReference type="Proteomes" id="UP000033014"/>
    </source>
</evidence>
<dbReference type="Proteomes" id="UP000033014">
    <property type="component" value="Segment"/>
</dbReference>
<protein>
    <submittedName>
        <fullName evidence="1">Uncharacterized protein</fullName>
    </submittedName>
</protein>
<dbReference type="GeneID" id="24723336"/>
<gene>
    <name evidence="1" type="ORF">BCP8-2_072</name>
</gene>
<dbReference type="RefSeq" id="YP_009149633.1">
    <property type="nucleotide sequence ID" value="NC_027355.1"/>
</dbReference>
<dbReference type="KEGG" id="vg:24723336"/>
<reference evidence="2" key="1">
    <citation type="submission" date="2014-01" db="EMBL/GenBank/DDBJ databases">
        <title>Genomic and Proteomic Analysis of Broad Host Range Virulent Bacillus Group Phage BCP8-2 Leading To the Creation of New Genus within Myoviruses.</title>
        <authorList>
            <person name="Bandara N."/>
            <person name="Asare P.T."/>
            <person name="Kim K.P."/>
        </authorList>
    </citation>
    <scope>NUCLEOTIDE SEQUENCE [LARGE SCALE GENOMIC DNA]</scope>
</reference>
<keyword evidence="2" id="KW-1185">Reference proteome</keyword>
<dbReference type="EMBL" id="KJ081346">
    <property type="protein sequence ID" value="AHJ87110.1"/>
    <property type="molecule type" value="Genomic_DNA"/>
</dbReference>
<sequence length="73" mass="8115">MENQKVSLEEFKSHLDSTVNEVMDLLAEGKDVESFNVTISLKGKSVEIDLHADLHADLYANLENIIDDEIAGI</sequence>
<reference evidence="1 2" key="2">
    <citation type="journal article" date="2015" name="Arch. Virol.">
        <title>Complete genome sequence analysis and identification of putative metallo-beta-lactamase and SpoIIIE homologs in Bacillus cereus group phage BCP8-2, a new member of the proposed Bastille-like group.</title>
        <authorList>
            <person name="Asare P.T."/>
            <person name="Bandara N."/>
            <person name="Jeong T.Y."/>
            <person name="Ryu S."/>
            <person name="Klumpp J."/>
            <person name="Kim K.P."/>
        </authorList>
    </citation>
    <scope>NUCLEOTIDE SEQUENCE [LARGE SCALE GENOMIC DNA]</scope>
    <source>
        <strain evidence="1">BCP8-2</strain>
    </source>
</reference>
<organism evidence="1 2">
    <name type="scientific">Bacillus phage BCP8-2</name>
    <dbReference type="NCBI Taxonomy" id="1129192"/>
    <lineage>
        <taxon>Viruses</taxon>
        <taxon>Duplodnaviria</taxon>
        <taxon>Heunggongvirae</taxon>
        <taxon>Uroviricota</taxon>
        <taxon>Caudoviricetes</taxon>
        <taxon>Herelleviridae</taxon>
        <taxon>Bastillevirinae</taxon>
        <taxon>Caeruleovirus</taxon>
        <taxon>Caeruleovirus BCP82</taxon>
    </lineage>
</organism>
<evidence type="ECO:0000313" key="1">
    <source>
        <dbReference type="EMBL" id="AHJ87110.1"/>
    </source>
</evidence>